<dbReference type="CDD" id="cd00751">
    <property type="entry name" value="thiolase"/>
    <property type="match status" value="1"/>
</dbReference>
<proteinExistence type="inferred from homology"/>
<dbReference type="InterPro" id="IPR020616">
    <property type="entry name" value="Thiolase_N"/>
</dbReference>
<keyword evidence="2 4" id="KW-0808">Transferase</keyword>
<dbReference type="RefSeq" id="WP_205003512.1">
    <property type="nucleotide sequence ID" value="NZ_JAFBER010000010.1"/>
</dbReference>
<dbReference type="PANTHER" id="PTHR43853">
    <property type="entry name" value="3-KETOACYL-COA THIOLASE, PEROXISOMAL"/>
    <property type="match status" value="1"/>
</dbReference>
<evidence type="ECO:0000256" key="3">
    <source>
        <dbReference type="ARBA" id="ARBA00023315"/>
    </source>
</evidence>
<dbReference type="InterPro" id="IPR020613">
    <property type="entry name" value="Thiolase_CS"/>
</dbReference>
<dbReference type="NCBIfam" id="TIGR01930">
    <property type="entry name" value="AcCoA-C-Actrans"/>
    <property type="match status" value="1"/>
</dbReference>
<dbReference type="InterPro" id="IPR020617">
    <property type="entry name" value="Thiolase_C"/>
</dbReference>
<feature type="domain" description="Thiolase N-terminal" evidence="5">
    <location>
        <begin position="5"/>
        <end position="255"/>
    </location>
</feature>
<protein>
    <submittedName>
        <fullName evidence="7">Acetyl-CoA C-acetyltransferase</fullName>
        <ecNumber evidence="7">2.3.1.9</ecNumber>
    </submittedName>
</protein>
<evidence type="ECO:0000256" key="4">
    <source>
        <dbReference type="RuleBase" id="RU003557"/>
    </source>
</evidence>
<dbReference type="Pfam" id="PF00108">
    <property type="entry name" value="Thiolase_N"/>
    <property type="match status" value="1"/>
</dbReference>
<dbReference type="PANTHER" id="PTHR43853:SF3">
    <property type="entry name" value="ACETYL-COA C-ACETYLTRANSFERASE YHFS-RELATED"/>
    <property type="match status" value="1"/>
</dbReference>
<dbReference type="Pfam" id="PF02803">
    <property type="entry name" value="Thiolase_C"/>
    <property type="match status" value="1"/>
</dbReference>
<dbReference type="SUPFAM" id="SSF53901">
    <property type="entry name" value="Thiolase-like"/>
    <property type="match status" value="2"/>
</dbReference>
<dbReference type="EMBL" id="JAFBER010000010">
    <property type="protein sequence ID" value="MBM7645574.1"/>
    <property type="molecule type" value="Genomic_DNA"/>
</dbReference>
<dbReference type="EC" id="2.3.1.9" evidence="7"/>
<reference evidence="7 8" key="1">
    <citation type="submission" date="2021-01" db="EMBL/GenBank/DDBJ databases">
        <title>Genomic Encyclopedia of Type Strains, Phase IV (KMG-IV): sequencing the most valuable type-strain genomes for metagenomic binning, comparative biology and taxonomic classification.</title>
        <authorList>
            <person name="Goeker M."/>
        </authorList>
    </citation>
    <scope>NUCLEOTIDE SEQUENCE [LARGE SCALE GENOMIC DNA]</scope>
    <source>
        <strain evidence="7 8">DSM 28236</strain>
    </source>
</reference>
<evidence type="ECO:0000256" key="1">
    <source>
        <dbReference type="ARBA" id="ARBA00010982"/>
    </source>
</evidence>
<comment type="similarity">
    <text evidence="1 4">Belongs to the thiolase-like superfamily. Thiolase family.</text>
</comment>
<evidence type="ECO:0000259" key="6">
    <source>
        <dbReference type="Pfam" id="PF02803"/>
    </source>
</evidence>
<accession>A0ABS2Q1K1</accession>
<organism evidence="7 8">
    <name type="scientific">Scopulibacillus daqui</name>
    <dbReference type="NCBI Taxonomy" id="1469162"/>
    <lineage>
        <taxon>Bacteria</taxon>
        <taxon>Bacillati</taxon>
        <taxon>Bacillota</taxon>
        <taxon>Bacilli</taxon>
        <taxon>Bacillales</taxon>
        <taxon>Sporolactobacillaceae</taxon>
        <taxon>Scopulibacillus</taxon>
    </lineage>
</organism>
<dbReference type="GO" id="GO:0003985">
    <property type="term" value="F:acetyl-CoA C-acetyltransferase activity"/>
    <property type="evidence" value="ECO:0007669"/>
    <property type="project" value="UniProtKB-EC"/>
</dbReference>
<dbReference type="InterPro" id="IPR050215">
    <property type="entry name" value="Thiolase-like_sf_Thiolase"/>
</dbReference>
<feature type="domain" description="Thiolase C-terminal" evidence="6">
    <location>
        <begin position="266"/>
        <end position="383"/>
    </location>
</feature>
<keyword evidence="8" id="KW-1185">Reference proteome</keyword>
<dbReference type="Gene3D" id="3.40.47.10">
    <property type="match status" value="2"/>
</dbReference>
<name>A0ABS2Q1K1_9BACL</name>
<comment type="caution">
    <text evidence="7">The sequence shown here is derived from an EMBL/GenBank/DDBJ whole genome shotgun (WGS) entry which is preliminary data.</text>
</comment>
<gene>
    <name evidence="7" type="ORF">JOD45_001792</name>
</gene>
<evidence type="ECO:0000259" key="5">
    <source>
        <dbReference type="Pfam" id="PF00108"/>
    </source>
</evidence>
<evidence type="ECO:0000313" key="7">
    <source>
        <dbReference type="EMBL" id="MBM7645574.1"/>
    </source>
</evidence>
<dbReference type="PIRSF" id="PIRSF000429">
    <property type="entry name" value="Ac-CoA_Ac_transf"/>
    <property type="match status" value="1"/>
</dbReference>
<dbReference type="Proteomes" id="UP000808914">
    <property type="component" value="Unassembled WGS sequence"/>
</dbReference>
<dbReference type="InterPro" id="IPR002155">
    <property type="entry name" value="Thiolase"/>
</dbReference>
<dbReference type="InterPro" id="IPR016039">
    <property type="entry name" value="Thiolase-like"/>
</dbReference>
<evidence type="ECO:0000256" key="2">
    <source>
        <dbReference type="ARBA" id="ARBA00022679"/>
    </source>
</evidence>
<evidence type="ECO:0000313" key="8">
    <source>
        <dbReference type="Proteomes" id="UP000808914"/>
    </source>
</evidence>
<keyword evidence="3 4" id="KW-0012">Acyltransferase</keyword>
<sequence length="385" mass="40667">MRKALIIKAKRTPVGKIGGILKDFPPEQLAAAVIRDLLKETGVPAETIDDVILGNVVGPGGNISRLSLLTAGLPIDIPGVTIDRQCGSGLEAINLACRLVQTGAGDIYLAGGVESTSLAPWKIEKPATLYDLHAPRIFTRARFSPDTIGDPDMGAAAENVARTFHISREDQDQYALASHKKAVASQNSGHFHQEITPLKTKADVLIAEDECPRPDTSLEKLQRLRPAFTPDGTVTAGNACPVNDGAAAALIMSEEKAKELNLHPILEFIDAVAVGVDPNILGIGPVPAVKSLTERNQITIEDIAYVEFNEAFASQVLASLRALDIPEEKVNLDGGALALGHPYGASGAILVTRLCARASGYKGRYMLATLGVGGGMGMATLFRSI</sequence>
<dbReference type="PROSITE" id="PS00737">
    <property type="entry name" value="THIOLASE_2"/>
    <property type="match status" value="1"/>
</dbReference>